<dbReference type="RefSeq" id="WP_226028147.1">
    <property type="nucleotide sequence ID" value="NZ_BAABIV010000016.1"/>
</dbReference>
<keyword evidence="2" id="KW-1185">Reference proteome</keyword>
<gene>
    <name evidence="1" type="ORF">GCM10023257_41330</name>
</gene>
<dbReference type="Proteomes" id="UP001500610">
    <property type="component" value="Unassembled WGS sequence"/>
</dbReference>
<comment type="caution">
    <text evidence="1">The sequence shown here is derived from an EMBL/GenBank/DDBJ whole genome shotgun (WGS) entry which is preliminary data.</text>
</comment>
<accession>A0ABP9IEZ4</accession>
<organism evidence="1 2">
    <name type="scientific">Streptomyces hyderabadensis</name>
    <dbReference type="NCBI Taxonomy" id="598549"/>
    <lineage>
        <taxon>Bacteria</taxon>
        <taxon>Bacillati</taxon>
        <taxon>Actinomycetota</taxon>
        <taxon>Actinomycetes</taxon>
        <taxon>Kitasatosporales</taxon>
        <taxon>Streptomycetaceae</taxon>
        <taxon>Streptomyces</taxon>
    </lineage>
</organism>
<evidence type="ECO:0000313" key="1">
    <source>
        <dbReference type="EMBL" id="GAA4995356.1"/>
    </source>
</evidence>
<protein>
    <submittedName>
        <fullName evidence="1">Uncharacterized protein</fullName>
    </submittedName>
</protein>
<sequence>MTASPPLSTSPLRHPLGSVQLYAPTDWFDLLADGDDEEAARTRCADLINRSYPHKAAGPRQEYTDALMAWRRVLLAQGVITHGVVAVPEGEYGRAVWQISAGVVDVGPSNQDVDLGEVLARHFGQELRGRQVYTESFPTAMGIGMGIISQPELLSADRTELFPDPPAARAARPLAKLGLAVCLACPPGGGRGLMVVGTCLDAEQVLAMASIVALIAGKSTFLEQPEPAEDGASS</sequence>
<dbReference type="EMBL" id="BAABIV010000016">
    <property type="protein sequence ID" value="GAA4995356.1"/>
    <property type="molecule type" value="Genomic_DNA"/>
</dbReference>
<evidence type="ECO:0000313" key="2">
    <source>
        <dbReference type="Proteomes" id="UP001500610"/>
    </source>
</evidence>
<proteinExistence type="predicted"/>
<name>A0ABP9IEZ4_9ACTN</name>
<reference evidence="2" key="1">
    <citation type="journal article" date="2019" name="Int. J. Syst. Evol. Microbiol.">
        <title>The Global Catalogue of Microorganisms (GCM) 10K type strain sequencing project: providing services to taxonomists for standard genome sequencing and annotation.</title>
        <authorList>
            <consortium name="The Broad Institute Genomics Platform"/>
            <consortium name="The Broad Institute Genome Sequencing Center for Infectious Disease"/>
            <person name="Wu L."/>
            <person name="Ma J."/>
        </authorList>
    </citation>
    <scope>NUCLEOTIDE SEQUENCE [LARGE SCALE GENOMIC DNA]</scope>
    <source>
        <strain evidence="2">JCM 17657</strain>
    </source>
</reference>